<evidence type="ECO:0000313" key="1">
    <source>
        <dbReference type="EMBL" id="CAH1434080.1"/>
    </source>
</evidence>
<proteinExistence type="predicted"/>
<accession>A0AAU9N4F9</accession>
<protein>
    <submittedName>
        <fullName evidence="1">Uncharacterized protein</fullName>
    </submittedName>
</protein>
<dbReference type="EMBL" id="CAKMRJ010003334">
    <property type="protein sequence ID" value="CAH1434080.1"/>
    <property type="molecule type" value="Genomic_DNA"/>
</dbReference>
<name>A0AAU9N4F9_9ASTR</name>
<dbReference type="Proteomes" id="UP001157418">
    <property type="component" value="Unassembled WGS sequence"/>
</dbReference>
<sequence length="236" mass="26761">MLSTAFILMPFHVLPSTAPSLSSFHTKALPRSISLRSLQGNITPKDRHPSLVMKKLEKIYVISINPPYGTSTLSFWMVPFRSPSSSPSPLHFSSSPIGAIVLSSRDTMNKLIYSFIFMVFVFSSESDVADVNFDFQESKWRNFSSPSISLHGEFEFENKLVIHGFVSEFQTHVHFHMLNYFKIRVFVLLFLWSSFPLAMEGKSHPLTLCGFPFDSVGYETGYSKDVTDFGFSLNNQ</sequence>
<keyword evidence="2" id="KW-1185">Reference proteome</keyword>
<organism evidence="1 2">
    <name type="scientific">Lactuca virosa</name>
    <dbReference type="NCBI Taxonomy" id="75947"/>
    <lineage>
        <taxon>Eukaryota</taxon>
        <taxon>Viridiplantae</taxon>
        <taxon>Streptophyta</taxon>
        <taxon>Embryophyta</taxon>
        <taxon>Tracheophyta</taxon>
        <taxon>Spermatophyta</taxon>
        <taxon>Magnoliopsida</taxon>
        <taxon>eudicotyledons</taxon>
        <taxon>Gunneridae</taxon>
        <taxon>Pentapetalae</taxon>
        <taxon>asterids</taxon>
        <taxon>campanulids</taxon>
        <taxon>Asterales</taxon>
        <taxon>Asteraceae</taxon>
        <taxon>Cichorioideae</taxon>
        <taxon>Cichorieae</taxon>
        <taxon>Lactucinae</taxon>
        <taxon>Lactuca</taxon>
    </lineage>
</organism>
<comment type="caution">
    <text evidence="1">The sequence shown here is derived from an EMBL/GenBank/DDBJ whole genome shotgun (WGS) entry which is preliminary data.</text>
</comment>
<reference evidence="1 2" key="1">
    <citation type="submission" date="2022-01" db="EMBL/GenBank/DDBJ databases">
        <authorList>
            <person name="Xiong W."/>
            <person name="Schranz E."/>
        </authorList>
    </citation>
    <scope>NUCLEOTIDE SEQUENCE [LARGE SCALE GENOMIC DNA]</scope>
</reference>
<evidence type="ECO:0000313" key="2">
    <source>
        <dbReference type="Proteomes" id="UP001157418"/>
    </source>
</evidence>
<dbReference type="AlphaFoldDB" id="A0AAU9N4F9"/>
<gene>
    <name evidence="1" type="ORF">LVIROSA_LOCUS20625</name>
</gene>